<dbReference type="EMBL" id="ACOU01000002">
    <property type="protein sequence ID" value="EKX73767.1"/>
    <property type="molecule type" value="Genomic_DNA"/>
</dbReference>
<dbReference type="PROSITE" id="PS50076">
    <property type="entry name" value="DNAJ_2"/>
    <property type="match status" value="1"/>
</dbReference>
<dbReference type="PRINTS" id="PR00625">
    <property type="entry name" value="JDOMAIN"/>
</dbReference>
<feature type="transmembrane region" description="Helical" evidence="1">
    <location>
        <begin position="158"/>
        <end position="179"/>
    </location>
</feature>
<evidence type="ECO:0000256" key="1">
    <source>
        <dbReference type="SAM" id="Phobius"/>
    </source>
</evidence>
<dbReference type="GO" id="GO:0030544">
    <property type="term" value="F:Hsp70 protein binding"/>
    <property type="evidence" value="ECO:0007669"/>
    <property type="project" value="TreeGrafter"/>
</dbReference>
<dbReference type="Pfam" id="PF00226">
    <property type="entry name" value="DnaJ"/>
    <property type="match status" value="1"/>
</dbReference>
<dbReference type="PANTHER" id="PTHR43908:SF3">
    <property type="entry name" value="AT29763P-RELATED"/>
    <property type="match status" value="1"/>
</dbReference>
<keyword evidence="1" id="KW-0472">Membrane</keyword>
<dbReference type="InterPro" id="IPR036869">
    <property type="entry name" value="J_dom_sf"/>
</dbReference>
<dbReference type="Proteomes" id="UP000031512">
    <property type="component" value="Unassembled WGS sequence"/>
</dbReference>
<dbReference type="OrthoDB" id="10250354at2759"/>
<dbReference type="SMART" id="SM00271">
    <property type="entry name" value="DnaJ"/>
    <property type="match status" value="1"/>
</dbReference>
<dbReference type="PANTHER" id="PTHR43908">
    <property type="entry name" value="AT29763P-RELATED"/>
    <property type="match status" value="1"/>
</dbReference>
<dbReference type="InterPro" id="IPR018253">
    <property type="entry name" value="DnaJ_domain_CS"/>
</dbReference>
<dbReference type="AlphaFoldDB" id="L1LED5"/>
<organism evidence="3 4">
    <name type="scientific">Theileria equi strain WA</name>
    <dbReference type="NCBI Taxonomy" id="1537102"/>
    <lineage>
        <taxon>Eukaryota</taxon>
        <taxon>Sar</taxon>
        <taxon>Alveolata</taxon>
        <taxon>Apicomplexa</taxon>
        <taxon>Aconoidasida</taxon>
        <taxon>Piroplasmida</taxon>
        <taxon>Theileriidae</taxon>
        <taxon>Theileria</taxon>
    </lineage>
</organism>
<evidence type="ECO:0000313" key="3">
    <source>
        <dbReference type="EMBL" id="EKX73767.1"/>
    </source>
</evidence>
<accession>L1LED5</accession>
<dbReference type="STRING" id="1537102.L1LED5"/>
<evidence type="ECO:0000313" key="4">
    <source>
        <dbReference type="Proteomes" id="UP000031512"/>
    </source>
</evidence>
<keyword evidence="1" id="KW-0812">Transmembrane</keyword>
<dbReference type="GO" id="GO:0071218">
    <property type="term" value="P:cellular response to misfolded protein"/>
    <property type="evidence" value="ECO:0007669"/>
    <property type="project" value="TreeGrafter"/>
</dbReference>
<dbReference type="VEuPathDB" id="PiroplasmaDB:BEWA_038040"/>
<comment type="caution">
    <text evidence="3">The sequence shown here is derived from an EMBL/GenBank/DDBJ whole genome shotgun (WGS) entry which is preliminary data.</text>
</comment>
<dbReference type="GeneID" id="15803131"/>
<keyword evidence="4" id="KW-1185">Reference proteome</keyword>
<dbReference type="CDD" id="cd06257">
    <property type="entry name" value="DnaJ"/>
    <property type="match status" value="1"/>
</dbReference>
<name>L1LED5_THEEQ</name>
<dbReference type="KEGG" id="beq:BEWA_038040"/>
<dbReference type="SUPFAM" id="SSF46565">
    <property type="entry name" value="Chaperone J-domain"/>
    <property type="match status" value="1"/>
</dbReference>
<sequence length="223" mass="26678">MKNYYTILGIAKNATRADIRKAYLQKAKLYHPDLNKSPSAATKFKEISEAYNTLYDVNKRRDYDSSSVFGSSYKYGRTTSYNTGTRQTQYRNTMNEHPFNFDNFEEQFRAEAEQLRRQWQQMEADKIRREAEDMKGWDQAFKFGNFTDAHIFISNLRYLLYLINKILPLVIFPLVLLFYTTKEMISSSNTNRRRIQVVYDSYGRAYSFDTYGRRYRMPEFDKH</sequence>
<protein>
    <submittedName>
        <fullName evidence="3">DnaJ domain containing protein</fullName>
    </submittedName>
</protein>
<reference evidence="3 4" key="1">
    <citation type="journal article" date="2012" name="BMC Genomics">
        <title>Comparative genomic analysis and phylogenetic position of Theileria equi.</title>
        <authorList>
            <person name="Kappmeyer L.S."/>
            <person name="Thiagarajan M."/>
            <person name="Herndon D.R."/>
            <person name="Ramsay J.D."/>
            <person name="Caler E."/>
            <person name="Djikeng A."/>
            <person name="Gillespie J.J."/>
            <person name="Lau A.O."/>
            <person name="Roalson E.H."/>
            <person name="Silva J.C."/>
            <person name="Silva M.G."/>
            <person name="Suarez C.E."/>
            <person name="Ueti M.W."/>
            <person name="Nene V.M."/>
            <person name="Mealey R.H."/>
            <person name="Knowles D.P."/>
            <person name="Brayton K.A."/>
        </authorList>
    </citation>
    <scope>NUCLEOTIDE SEQUENCE [LARGE SCALE GENOMIC DNA]</scope>
    <source>
        <strain evidence="3 4">WA</strain>
    </source>
</reference>
<dbReference type="PROSITE" id="PS00636">
    <property type="entry name" value="DNAJ_1"/>
    <property type="match status" value="1"/>
</dbReference>
<dbReference type="GO" id="GO:0005789">
    <property type="term" value="C:endoplasmic reticulum membrane"/>
    <property type="evidence" value="ECO:0007669"/>
    <property type="project" value="TreeGrafter"/>
</dbReference>
<dbReference type="Gene3D" id="1.10.287.110">
    <property type="entry name" value="DnaJ domain"/>
    <property type="match status" value="1"/>
</dbReference>
<dbReference type="InterPro" id="IPR001623">
    <property type="entry name" value="DnaJ_domain"/>
</dbReference>
<evidence type="ECO:0000259" key="2">
    <source>
        <dbReference type="PROSITE" id="PS50076"/>
    </source>
</evidence>
<keyword evidence="1" id="KW-1133">Transmembrane helix</keyword>
<dbReference type="RefSeq" id="XP_004833219.1">
    <property type="nucleotide sequence ID" value="XM_004833162.1"/>
</dbReference>
<dbReference type="eggNOG" id="KOG0715">
    <property type="taxonomic scope" value="Eukaryota"/>
</dbReference>
<proteinExistence type="predicted"/>
<gene>
    <name evidence="3" type="ORF">BEWA_038040</name>
</gene>
<dbReference type="InterPro" id="IPR051100">
    <property type="entry name" value="DnaJ_subfamily_B/C"/>
</dbReference>
<feature type="domain" description="J" evidence="2">
    <location>
        <begin position="3"/>
        <end position="67"/>
    </location>
</feature>